<dbReference type="Proteomes" id="UP000253551">
    <property type="component" value="Unassembled WGS sequence"/>
</dbReference>
<keyword evidence="1" id="KW-0472">Membrane</keyword>
<feature type="transmembrane region" description="Helical" evidence="1">
    <location>
        <begin position="203"/>
        <end position="223"/>
    </location>
</feature>
<dbReference type="PANTHER" id="PTHR13155:SF1">
    <property type="entry name" value="A-KINASE ANCHOR PROTEIN 10, MITOCHONDRIAL"/>
    <property type="match status" value="1"/>
</dbReference>
<dbReference type="GO" id="GO:0008104">
    <property type="term" value="P:intracellular protein localization"/>
    <property type="evidence" value="ECO:0007669"/>
    <property type="project" value="TreeGrafter"/>
</dbReference>
<dbReference type="InterPro" id="IPR044926">
    <property type="entry name" value="RGS_subdomain_2"/>
</dbReference>
<reference evidence="2 3" key="1">
    <citation type="journal article" date="2018" name="G3 (Bethesda)">
        <title>Phylogenetic and Phylogenomic Definition of Rhizopus Species.</title>
        <authorList>
            <person name="Gryganskyi A.P."/>
            <person name="Golan J."/>
            <person name="Dolatabadi S."/>
            <person name="Mondo S."/>
            <person name="Robb S."/>
            <person name="Idnurm A."/>
            <person name="Muszewska A."/>
            <person name="Steczkiewicz K."/>
            <person name="Masonjones S."/>
            <person name="Liao H.L."/>
            <person name="Gajdeczka M.T."/>
            <person name="Anike F."/>
            <person name="Vuek A."/>
            <person name="Anishchenko I.M."/>
            <person name="Voigt K."/>
            <person name="de Hoog G.S."/>
            <person name="Smith M.E."/>
            <person name="Heitman J."/>
            <person name="Vilgalys R."/>
            <person name="Stajich J.E."/>
        </authorList>
    </citation>
    <scope>NUCLEOTIDE SEQUENCE [LARGE SCALE GENOMIC DNA]</scope>
    <source>
        <strain evidence="2 3">LSU 92-RS-03</strain>
    </source>
</reference>
<dbReference type="OrthoDB" id="5876363at2759"/>
<organism evidence="2 3">
    <name type="scientific">Rhizopus stolonifer</name>
    <name type="common">Rhizopus nigricans</name>
    <dbReference type="NCBI Taxonomy" id="4846"/>
    <lineage>
        <taxon>Eukaryota</taxon>
        <taxon>Fungi</taxon>
        <taxon>Fungi incertae sedis</taxon>
        <taxon>Mucoromycota</taxon>
        <taxon>Mucoromycotina</taxon>
        <taxon>Mucoromycetes</taxon>
        <taxon>Mucorales</taxon>
        <taxon>Mucorineae</taxon>
        <taxon>Rhizopodaceae</taxon>
        <taxon>Rhizopus</taxon>
    </lineage>
</organism>
<dbReference type="Gene3D" id="1.10.167.10">
    <property type="entry name" value="Regulator of G-protein Signalling 4, domain 2"/>
    <property type="match status" value="1"/>
</dbReference>
<dbReference type="InterPro" id="IPR036305">
    <property type="entry name" value="RGS_sf"/>
</dbReference>
<keyword evidence="1" id="KW-0812">Transmembrane</keyword>
<name>A0A367J742_RHIST</name>
<comment type="caution">
    <text evidence="2">The sequence shown here is derived from an EMBL/GenBank/DDBJ whole genome shotgun (WGS) entry which is preliminary data.</text>
</comment>
<dbReference type="AlphaFoldDB" id="A0A367J742"/>
<dbReference type="SUPFAM" id="SSF48097">
    <property type="entry name" value="Regulator of G-protein signaling, RGS"/>
    <property type="match status" value="1"/>
</dbReference>
<protein>
    <submittedName>
        <fullName evidence="2">Bud site selection protein, Revert to axial protein 1</fullName>
    </submittedName>
</protein>
<dbReference type="GO" id="GO:0005886">
    <property type="term" value="C:plasma membrane"/>
    <property type="evidence" value="ECO:0007669"/>
    <property type="project" value="TreeGrafter"/>
</dbReference>
<keyword evidence="1" id="KW-1133">Transmembrane helix</keyword>
<accession>A0A367J742</accession>
<proteinExistence type="predicted"/>
<keyword evidence="3" id="KW-1185">Reference proteome</keyword>
<dbReference type="InterPro" id="IPR052246">
    <property type="entry name" value="Cell_Polariz_PKAAnc"/>
</dbReference>
<dbReference type="STRING" id="4846.A0A367J742"/>
<gene>
    <name evidence="2" type="primary">RAX1_3</name>
    <name evidence="2" type="ORF">CU098_008986</name>
</gene>
<dbReference type="PANTHER" id="PTHR13155">
    <property type="entry name" value="A-KINASE ANCHOR PROTEINS"/>
    <property type="match status" value="1"/>
</dbReference>
<evidence type="ECO:0000313" key="2">
    <source>
        <dbReference type="EMBL" id="RCH85726.1"/>
    </source>
</evidence>
<evidence type="ECO:0000313" key="3">
    <source>
        <dbReference type="Proteomes" id="UP000253551"/>
    </source>
</evidence>
<sequence length="263" mass="30583">MQNQQIEAHLDSLPTLSQVLARKSQPPVCLYNYYIVLRDRLALETLLDFWLDVAQAEILYNRYLKHSKRTSQPKQAFRPISQYTSLAILAPTEPRVSIATTVSTKKPVPTHADLVEAMERIYARYLIPHAEKEMEQLPFSIKQPIHQYYHQCVQDHGDVIDNPSLIYAEAKEYVYQLLQSTFPLFLRYKVLMNMTLPQQIGRVGVGLFVLLFGFSFEFSLIFLDISPWHIRLWGTIPIFCSVYCLMTSMTGIDPVWLLVFHLR</sequence>
<dbReference type="EMBL" id="PJQM01004101">
    <property type="protein sequence ID" value="RCH85726.1"/>
    <property type="molecule type" value="Genomic_DNA"/>
</dbReference>
<evidence type="ECO:0000256" key="1">
    <source>
        <dbReference type="SAM" id="Phobius"/>
    </source>
</evidence>
<feature type="transmembrane region" description="Helical" evidence="1">
    <location>
        <begin position="235"/>
        <end position="260"/>
    </location>
</feature>